<name>A0A0C3ESS8_9AGAM</name>
<keyword evidence="2" id="KW-1133">Transmembrane helix</keyword>
<evidence type="ECO:0000313" key="4">
    <source>
        <dbReference type="Proteomes" id="UP000053989"/>
    </source>
</evidence>
<feature type="transmembrane region" description="Helical" evidence="2">
    <location>
        <begin position="92"/>
        <end position="114"/>
    </location>
</feature>
<sequence length="301" mass="33277">MADEENVVSSGEQQQTPAREKSSATLLDLVPMSVHLACIPFLFLIEGIPSIFLGLMIWLSFLAHRESRIPLREWIPFVGRCIDGTYSDRHPVIVPLLPGGIMFFGVEGSVFSITRFLPMTVINAVAFINALALLILAVPYIGATILCYYIPIVDGLPTIALAVATGYICEITGSTLLFFVYYGQSAMYMKILAGIFVGSAKYITVILILMWFVRSSRSRVRKLLDTTCIICGVVIFVAITMTYLSPDEIQALHEEQLMPQIMAMMNATFLYMFCMLGVVVYGIELDPIVIEDSALADKSIS</sequence>
<evidence type="ECO:0000256" key="2">
    <source>
        <dbReference type="SAM" id="Phobius"/>
    </source>
</evidence>
<feature type="region of interest" description="Disordered" evidence="1">
    <location>
        <begin position="1"/>
        <end position="20"/>
    </location>
</feature>
<proteinExistence type="predicted"/>
<keyword evidence="2" id="KW-0472">Membrane</keyword>
<accession>A0A0C3ESS8</accession>
<dbReference type="STRING" id="1036808.A0A0C3ESS8"/>
<dbReference type="HOGENOM" id="CLU_924893_0_0_1"/>
<feature type="transmembrane region" description="Helical" evidence="2">
    <location>
        <begin position="34"/>
        <end position="62"/>
    </location>
</feature>
<dbReference type="InParanoid" id="A0A0C3ESS8"/>
<feature type="transmembrane region" description="Helical" evidence="2">
    <location>
        <begin position="188"/>
        <end position="211"/>
    </location>
</feature>
<feature type="transmembrane region" description="Helical" evidence="2">
    <location>
        <begin position="264"/>
        <end position="283"/>
    </location>
</feature>
<gene>
    <name evidence="3" type="ORF">SCLCIDRAFT_18874</name>
</gene>
<feature type="transmembrane region" description="Helical" evidence="2">
    <location>
        <begin position="223"/>
        <end position="244"/>
    </location>
</feature>
<evidence type="ECO:0000256" key="1">
    <source>
        <dbReference type="SAM" id="MobiDB-lite"/>
    </source>
</evidence>
<feature type="transmembrane region" description="Helical" evidence="2">
    <location>
        <begin position="159"/>
        <end position="182"/>
    </location>
</feature>
<dbReference type="EMBL" id="KN822004">
    <property type="protein sequence ID" value="KIM70896.1"/>
    <property type="molecule type" value="Genomic_DNA"/>
</dbReference>
<feature type="transmembrane region" description="Helical" evidence="2">
    <location>
        <begin position="126"/>
        <end position="150"/>
    </location>
</feature>
<protein>
    <submittedName>
        <fullName evidence="3">Uncharacterized protein</fullName>
    </submittedName>
</protein>
<keyword evidence="4" id="KW-1185">Reference proteome</keyword>
<reference evidence="3 4" key="1">
    <citation type="submission" date="2014-04" db="EMBL/GenBank/DDBJ databases">
        <authorList>
            <consortium name="DOE Joint Genome Institute"/>
            <person name="Kuo A."/>
            <person name="Kohler A."/>
            <person name="Nagy L.G."/>
            <person name="Floudas D."/>
            <person name="Copeland A."/>
            <person name="Barry K.W."/>
            <person name="Cichocki N."/>
            <person name="Veneault-Fourrey C."/>
            <person name="LaButti K."/>
            <person name="Lindquist E.A."/>
            <person name="Lipzen A."/>
            <person name="Lundell T."/>
            <person name="Morin E."/>
            <person name="Murat C."/>
            <person name="Sun H."/>
            <person name="Tunlid A."/>
            <person name="Henrissat B."/>
            <person name="Grigoriev I.V."/>
            <person name="Hibbett D.S."/>
            <person name="Martin F."/>
            <person name="Nordberg H.P."/>
            <person name="Cantor M.N."/>
            <person name="Hua S.X."/>
        </authorList>
    </citation>
    <scope>NUCLEOTIDE SEQUENCE [LARGE SCALE GENOMIC DNA]</scope>
    <source>
        <strain evidence="3 4">Foug A</strain>
    </source>
</reference>
<keyword evidence="2" id="KW-0812">Transmembrane</keyword>
<dbReference type="Proteomes" id="UP000053989">
    <property type="component" value="Unassembled WGS sequence"/>
</dbReference>
<feature type="compositionally biased region" description="Polar residues" evidence="1">
    <location>
        <begin position="7"/>
        <end position="17"/>
    </location>
</feature>
<organism evidence="3 4">
    <name type="scientific">Scleroderma citrinum Foug A</name>
    <dbReference type="NCBI Taxonomy" id="1036808"/>
    <lineage>
        <taxon>Eukaryota</taxon>
        <taxon>Fungi</taxon>
        <taxon>Dikarya</taxon>
        <taxon>Basidiomycota</taxon>
        <taxon>Agaricomycotina</taxon>
        <taxon>Agaricomycetes</taxon>
        <taxon>Agaricomycetidae</taxon>
        <taxon>Boletales</taxon>
        <taxon>Sclerodermatineae</taxon>
        <taxon>Sclerodermataceae</taxon>
        <taxon>Scleroderma</taxon>
    </lineage>
</organism>
<dbReference type="AlphaFoldDB" id="A0A0C3ESS8"/>
<reference evidence="4" key="2">
    <citation type="submission" date="2015-01" db="EMBL/GenBank/DDBJ databases">
        <title>Evolutionary Origins and Diversification of the Mycorrhizal Mutualists.</title>
        <authorList>
            <consortium name="DOE Joint Genome Institute"/>
            <consortium name="Mycorrhizal Genomics Consortium"/>
            <person name="Kohler A."/>
            <person name="Kuo A."/>
            <person name="Nagy L.G."/>
            <person name="Floudas D."/>
            <person name="Copeland A."/>
            <person name="Barry K.W."/>
            <person name="Cichocki N."/>
            <person name="Veneault-Fourrey C."/>
            <person name="LaButti K."/>
            <person name="Lindquist E.A."/>
            <person name="Lipzen A."/>
            <person name="Lundell T."/>
            <person name="Morin E."/>
            <person name="Murat C."/>
            <person name="Riley R."/>
            <person name="Ohm R."/>
            <person name="Sun H."/>
            <person name="Tunlid A."/>
            <person name="Henrissat B."/>
            <person name="Grigoriev I.V."/>
            <person name="Hibbett D.S."/>
            <person name="Martin F."/>
        </authorList>
    </citation>
    <scope>NUCLEOTIDE SEQUENCE [LARGE SCALE GENOMIC DNA]</scope>
    <source>
        <strain evidence="4">Foug A</strain>
    </source>
</reference>
<evidence type="ECO:0000313" key="3">
    <source>
        <dbReference type="EMBL" id="KIM70896.1"/>
    </source>
</evidence>